<dbReference type="Proteomes" id="UP000234639">
    <property type="component" value="Unassembled WGS sequence"/>
</dbReference>
<comment type="caution">
    <text evidence="1">The sequence shown here is derived from an EMBL/GenBank/DDBJ whole genome shotgun (WGS) entry which is preliminary data.</text>
</comment>
<dbReference type="EMBL" id="PKHU01000015">
    <property type="protein sequence ID" value="PKZ28625.1"/>
    <property type="molecule type" value="Genomic_DNA"/>
</dbReference>
<dbReference type="RefSeq" id="WP_101637721.1">
    <property type="nucleotide sequence ID" value="NZ_JAPXGV010000001.1"/>
</dbReference>
<dbReference type="AlphaFoldDB" id="A0A2I1N8C1"/>
<organism evidence="1 2">
    <name type="scientific">Campylobacter ureolyticus</name>
    <dbReference type="NCBI Taxonomy" id="827"/>
    <lineage>
        <taxon>Bacteria</taxon>
        <taxon>Pseudomonadati</taxon>
        <taxon>Campylobacterota</taxon>
        <taxon>Epsilonproteobacteria</taxon>
        <taxon>Campylobacterales</taxon>
        <taxon>Campylobacteraceae</taxon>
        <taxon>Campylobacter</taxon>
    </lineage>
</organism>
<accession>A0A2I1N8C1</accession>
<sequence>MEFQKIECHLRNELLLQIKTLLLKHNWQVLKDEIDTLWVINSLGDALMFKLIGYRDDPNYGSSDRCSIYISKGLDLSKKDYEQNLSKEMCWFKLGSGKFEFEGGYLFADEKDFTMFLDINSYQKLIFLSSYINKTHDFNGGKVAYSSNWASWYSGYNWASKNSNFLEASYNAPFSDKYGGNLAMELGGKMYFQGPETYKNDLNKRKITTNLYTPDEYNEIASISAIPLLRVGKSHYSGLYTLITPNIFYKNNINKWVHAGELSKIRVFKEVDKFETGQILHLGSEKFIVLRYSKTQDFGNNYYIMAVKIV</sequence>
<protein>
    <submittedName>
        <fullName evidence="1">Uncharacterized protein</fullName>
    </submittedName>
</protein>
<reference evidence="1 2" key="1">
    <citation type="submission" date="2017-12" db="EMBL/GenBank/DDBJ databases">
        <title>Phylogenetic diversity of female urinary microbiome.</title>
        <authorList>
            <person name="Thomas-White K."/>
            <person name="Wolfe A.J."/>
        </authorList>
    </citation>
    <scope>NUCLEOTIDE SEQUENCE [LARGE SCALE GENOMIC DNA]</scope>
    <source>
        <strain evidence="1 2">UMB0112</strain>
    </source>
</reference>
<evidence type="ECO:0000313" key="1">
    <source>
        <dbReference type="EMBL" id="PKZ28625.1"/>
    </source>
</evidence>
<gene>
    <name evidence="1" type="ORF">CYJ41_08110</name>
</gene>
<proteinExistence type="predicted"/>
<evidence type="ECO:0000313" key="2">
    <source>
        <dbReference type="Proteomes" id="UP000234639"/>
    </source>
</evidence>
<name>A0A2I1N8C1_9BACT</name>